<comment type="caution">
    <text evidence="1">The sequence shown here is derived from an EMBL/GenBank/DDBJ whole genome shotgun (WGS) entry which is preliminary data.</text>
</comment>
<protein>
    <submittedName>
        <fullName evidence="1">Uncharacterized protein</fullName>
    </submittedName>
</protein>
<dbReference type="Proteomes" id="UP000216113">
    <property type="component" value="Unassembled WGS sequence"/>
</dbReference>
<dbReference type="RefSeq" id="WP_095031275.1">
    <property type="nucleotide sequence ID" value="NZ_NQKL01000034.1"/>
</dbReference>
<evidence type="ECO:0000313" key="1">
    <source>
        <dbReference type="EMBL" id="OZY39250.1"/>
    </source>
</evidence>
<gene>
    <name evidence="1" type="ORF">CJF43_24045</name>
</gene>
<organism evidence="1 2">
    <name type="scientific">Pseudomonas fragi</name>
    <dbReference type="NCBI Taxonomy" id="296"/>
    <lineage>
        <taxon>Bacteria</taxon>
        <taxon>Pseudomonadati</taxon>
        <taxon>Pseudomonadota</taxon>
        <taxon>Gammaproteobacteria</taxon>
        <taxon>Pseudomonadales</taxon>
        <taxon>Pseudomonadaceae</taxon>
        <taxon>Pseudomonas</taxon>
    </lineage>
</organism>
<evidence type="ECO:0000313" key="2">
    <source>
        <dbReference type="Proteomes" id="UP000216113"/>
    </source>
</evidence>
<dbReference type="EMBL" id="NQKL01000034">
    <property type="protein sequence ID" value="OZY39250.1"/>
    <property type="molecule type" value="Genomic_DNA"/>
</dbReference>
<dbReference type="AlphaFoldDB" id="A0A266LNM8"/>
<proteinExistence type="predicted"/>
<accession>A0A266LNM8</accession>
<reference evidence="1 2" key="1">
    <citation type="submission" date="2017-08" db="EMBL/GenBank/DDBJ databases">
        <title>Genomic and metabolic characterisation of spoilage-associated Pseudomonas species.</title>
        <authorList>
            <person name="Stanborough T."/>
            <person name="Fegan N."/>
            <person name="Powell S.M."/>
            <person name="Singh T."/>
            <person name="Tamplin M.L."/>
            <person name="Chandry P.S."/>
        </authorList>
    </citation>
    <scope>NUCLEOTIDE SEQUENCE [LARGE SCALE GENOMIC DNA]</scope>
    <source>
        <strain evidence="1 2">F1820</strain>
    </source>
</reference>
<sequence>MNIPDNVFENPYEEGQYLHFTMNVPTAVNHLIATLQVYRTFVISEDLEMVVSELAENGENYEANDLAEIFSIHDVLANFFGHYGDLDIESVWDGYVKDFTTKIAQAEIKDAGMVIFKSYCFRAFKAKSIEEEWGDAVNI</sequence>
<name>A0A266LNM8_PSEFR</name>